<gene>
    <name evidence="1" type="ORF">BD324DRAFT_628816</name>
</gene>
<dbReference type="GeneID" id="33557957"/>
<evidence type="ECO:0000313" key="2">
    <source>
        <dbReference type="Proteomes" id="UP000193218"/>
    </source>
</evidence>
<dbReference type="STRING" id="4999.A0A1Y1UFZ5"/>
<dbReference type="AlphaFoldDB" id="A0A1Y1UFZ5"/>
<dbReference type="PANTHER" id="PTHR38644">
    <property type="entry name" value="EXPRESSED PROTEIN"/>
    <property type="match status" value="1"/>
</dbReference>
<dbReference type="InParanoid" id="A0A1Y1UFZ5"/>
<protein>
    <submittedName>
        <fullName evidence="1">Uncharacterized protein</fullName>
    </submittedName>
</protein>
<reference evidence="1 2" key="1">
    <citation type="submission" date="2017-03" db="EMBL/GenBank/DDBJ databases">
        <title>Widespread Adenine N6-methylation of Active Genes in Fungi.</title>
        <authorList>
            <consortium name="DOE Joint Genome Institute"/>
            <person name="Mondo S.J."/>
            <person name="Dannebaum R.O."/>
            <person name="Kuo R.C."/>
            <person name="Louie K.B."/>
            <person name="Bewick A.J."/>
            <person name="Labutti K."/>
            <person name="Haridas S."/>
            <person name="Kuo A."/>
            <person name="Salamov A."/>
            <person name="Ahrendt S.R."/>
            <person name="Lau R."/>
            <person name="Bowen B.P."/>
            <person name="Lipzen A."/>
            <person name="Sullivan W."/>
            <person name="Andreopoulos W.B."/>
            <person name="Clum A."/>
            <person name="Lindquist E."/>
            <person name="Daum C."/>
            <person name="Northen T.R."/>
            <person name="Ramamoorthy G."/>
            <person name="Schmitz R.J."/>
            <person name="Gryganskyi A."/>
            <person name="Culley D."/>
            <person name="Magnuson J."/>
            <person name="James T.Y."/>
            <person name="O'Malley M.A."/>
            <person name="Stajich J.E."/>
            <person name="Spatafora J.W."/>
            <person name="Visel A."/>
            <person name="Grigoriev I.V."/>
        </authorList>
    </citation>
    <scope>NUCLEOTIDE SEQUENCE [LARGE SCALE GENOMIC DNA]</scope>
    <source>
        <strain evidence="1 2">NRRL Y-17943</strain>
    </source>
</reference>
<organism evidence="1 2">
    <name type="scientific">Kockovaella imperatae</name>
    <dbReference type="NCBI Taxonomy" id="4999"/>
    <lineage>
        <taxon>Eukaryota</taxon>
        <taxon>Fungi</taxon>
        <taxon>Dikarya</taxon>
        <taxon>Basidiomycota</taxon>
        <taxon>Agaricomycotina</taxon>
        <taxon>Tremellomycetes</taxon>
        <taxon>Tremellales</taxon>
        <taxon>Cuniculitremaceae</taxon>
        <taxon>Kockovaella</taxon>
    </lineage>
</organism>
<dbReference type="RefSeq" id="XP_021870535.1">
    <property type="nucleotide sequence ID" value="XM_022016148.1"/>
</dbReference>
<dbReference type="Proteomes" id="UP000193218">
    <property type="component" value="Unassembled WGS sequence"/>
</dbReference>
<dbReference type="EMBL" id="NBSH01000008">
    <property type="protein sequence ID" value="ORX36434.1"/>
    <property type="molecule type" value="Genomic_DNA"/>
</dbReference>
<proteinExistence type="predicted"/>
<comment type="caution">
    <text evidence="1">The sequence shown here is derived from an EMBL/GenBank/DDBJ whole genome shotgun (WGS) entry which is preliminary data.</text>
</comment>
<dbReference type="OrthoDB" id="5319015at2759"/>
<keyword evidence="2" id="KW-1185">Reference proteome</keyword>
<dbReference type="PANTHER" id="PTHR38644:SF1">
    <property type="entry name" value="EXPRESSED PROTEIN"/>
    <property type="match status" value="1"/>
</dbReference>
<sequence>MKWLTSARRGALRHVMRSRRMRRPVSSVHLHSVTPLLELRDLLLSDFAGLEVWTERLEKGIQHLKQPGRRRLGIWGTQYSGRSEVVSALTQDVLEDNDKTIGSLLNRADHTKPSILLGCDSNDDVVLPSSWLRRLNLCVVEVTSENESTVLSELLQCDVVLIVLDPYTTLDGIPAALRPLLHSPSALVVINGKLPPSYTQTQLANQMRQRGLIGTSLSFIHAADALAAMRTFNGPNPSTYSLDRFQGQYLASGVGNLQRVIEEVPSGGALAARLMNMTLHAAGSTLESDTERNQHTQNLAMTLASEVQRAAKGSDEGVFRNVAQDGFTHIRKRLERNFQTQWSWFNLLSTVRIDDCGKEIEGTIRSGMHDTLQAQLAFALGKLEERQALLMSEADRALTMSSRVDCGPSALVQNELAILARGPKNSNNLRALISCPDQEVLDRLVPRLQRSADKASIAMLAMGSMGISVSWAATQLDILTGTTGAACSLLGILCGVRLGQHLWHRAQRLFWKDWDRITVLLSEECESQVSTLGKPLVTGRALAISQALSRVAQGRLQRLDVIKARIRALQQQVSQQ</sequence>
<evidence type="ECO:0000313" key="1">
    <source>
        <dbReference type="EMBL" id="ORX36434.1"/>
    </source>
</evidence>
<name>A0A1Y1UFZ5_9TREE</name>
<accession>A0A1Y1UFZ5</accession>